<name>A0A062TRR9_9PROT</name>
<dbReference type="InterPro" id="IPR036005">
    <property type="entry name" value="Creatinase/aminopeptidase-like"/>
</dbReference>
<dbReference type="eggNOG" id="COG0006">
    <property type="taxonomic scope" value="Bacteria"/>
</dbReference>
<dbReference type="EMBL" id="AWFF01000109">
    <property type="protein sequence ID" value="KCZ50536.1"/>
    <property type="molecule type" value="Genomic_DNA"/>
</dbReference>
<feature type="domain" description="Peptidase M24" evidence="4">
    <location>
        <begin position="339"/>
        <end position="549"/>
    </location>
</feature>
<comment type="caution">
    <text evidence="7">The sequence shown here is derived from an EMBL/GenBank/DDBJ whole genome shotgun (WGS) entry which is preliminary data.</text>
</comment>
<dbReference type="FunFam" id="3.90.230.10:FF:000009">
    <property type="entry name" value="xaa-Pro aminopeptidase 2"/>
    <property type="match status" value="1"/>
</dbReference>
<feature type="domain" description="Creatinase N-terminal" evidence="5">
    <location>
        <begin position="38"/>
        <end position="165"/>
    </location>
</feature>
<dbReference type="Gene3D" id="3.90.230.10">
    <property type="entry name" value="Creatinase/methionine aminopeptidase superfamily"/>
    <property type="match status" value="1"/>
</dbReference>
<dbReference type="Pfam" id="PF01321">
    <property type="entry name" value="Creatinase_N"/>
    <property type="match status" value="1"/>
</dbReference>
<dbReference type="STRING" id="1280946.HY29_07170"/>
<evidence type="ECO:0000259" key="4">
    <source>
        <dbReference type="Pfam" id="PF00557"/>
    </source>
</evidence>
<dbReference type="InterPro" id="IPR033740">
    <property type="entry name" value="Pept_M24B"/>
</dbReference>
<dbReference type="SUPFAM" id="SSF55920">
    <property type="entry name" value="Creatinase/aminopeptidase"/>
    <property type="match status" value="1"/>
</dbReference>
<dbReference type="GO" id="GO:0070006">
    <property type="term" value="F:metalloaminopeptidase activity"/>
    <property type="evidence" value="ECO:0007669"/>
    <property type="project" value="InterPro"/>
</dbReference>
<dbReference type="GO" id="GO:0046872">
    <property type="term" value="F:metal ion binding"/>
    <property type="evidence" value="ECO:0007669"/>
    <property type="project" value="UniProtKB-KW"/>
</dbReference>
<dbReference type="InterPro" id="IPR000587">
    <property type="entry name" value="Creatinase_N"/>
</dbReference>
<evidence type="ECO:0008006" key="9">
    <source>
        <dbReference type="Google" id="ProtNLM"/>
    </source>
</evidence>
<organism evidence="7 8">
    <name type="scientific">Hyphomonas beringensis</name>
    <dbReference type="NCBI Taxonomy" id="1280946"/>
    <lineage>
        <taxon>Bacteria</taxon>
        <taxon>Pseudomonadati</taxon>
        <taxon>Pseudomonadota</taxon>
        <taxon>Alphaproteobacteria</taxon>
        <taxon>Hyphomonadales</taxon>
        <taxon>Hyphomonadaceae</taxon>
        <taxon>Hyphomonas</taxon>
    </lineage>
</organism>
<dbReference type="InterPro" id="IPR050422">
    <property type="entry name" value="X-Pro_aminopeptidase_P"/>
</dbReference>
<dbReference type="CDD" id="cd01085">
    <property type="entry name" value="APP"/>
    <property type="match status" value="1"/>
</dbReference>
<evidence type="ECO:0000313" key="8">
    <source>
        <dbReference type="Proteomes" id="UP000027037"/>
    </source>
</evidence>
<gene>
    <name evidence="7" type="ORF">HY29_07170</name>
</gene>
<dbReference type="Pfam" id="PF16189">
    <property type="entry name" value="Creatinase_N_2"/>
    <property type="match status" value="1"/>
</dbReference>
<dbReference type="Gene3D" id="3.40.350.10">
    <property type="entry name" value="Creatinase/prolidase N-terminal domain"/>
    <property type="match status" value="2"/>
</dbReference>
<dbReference type="GO" id="GO:0005737">
    <property type="term" value="C:cytoplasm"/>
    <property type="evidence" value="ECO:0007669"/>
    <property type="project" value="UniProtKB-ARBA"/>
</dbReference>
<sequence>MMRLPMAKTLHPHYIRRMRQTFDIKGGPQDGRAHLPPVRDQLKAQGLDGLYVPHEDEYQNEYLPDANERLAWVSGFTGSFGSAFVFTDRAVIFADGRYTIQVADQTDPDLWEIQNVPEPGPFGWLKSQDMSGKKIGYDPKLMSPNDVSAMESAAKMAGAELVAVSDNPIDLAWEDRPEQPSAQVVVHDVKYAGVAHDEKRQQIGKDLKAEKLDAAIITSPASIAWAFNIRGGDVSCTPLPLGRAILFADGSAELYLDEVKVSDALRQHLGNSVTLRPLSDLEEGLAGLKGKSVSVDPDVASAWFFDKLEQVGARAVRQRDPVALPKACKNEAELAGTSAAHIRDGIALTRFLHWLDTEAQNGDVTEIDAAIKLEEFRESLGGLDDLSFPTISGAGPNGALPHYRVSTASNRKLERGSLYLVDSGGQYLDGTTDVTRTVPIGDPSADMRRHYTLVLKGHIALAAVRFPHGTTGTHLDVLARHALWQAGLDYQHGTGHGVGVYLGVHEGPQRIAKAWNAIPLVEGMIVSNEPGYYRAGQYGIRIENLQYVTPASQIEGGELDMYGFECLTFAPLARDLIDLTLLTEEERAWVDAYHAQVYEHLADGLDGDVKDWLRAACMPL</sequence>
<evidence type="ECO:0000259" key="6">
    <source>
        <dbReference type="Pfam" id="PF16188"/>
    </source>
</evidence>
<dbReference type="InterPro" id="IPR032416">
    <property type="entry name" value="Peptidase_M24_C"/>
</dbReference>
<keyword evidence="3" id="KW-0378">Hydrolase</keyword>
<dbReference type="PANTHER" id="PTHR43763">
    <property type="entry name" value="XAA-PRO AMINOPEPTIDASE 1"/>
    <property type="match status" value="1"/>
</dbReference>
<evidence type="ECO:0000259" key="5">
    <source>
        <dbReference type="Pfam" id="PF01321"/>
    </source>
</evidence>
<proteinExistence type="inferred from homology"/>
<dbReference type="Proteomes" id="UP000027037">
    <property type="component" value="Unassembled WGS sequence"/>
</dbReference>
<dbReference type="InterPro" id="IPR000994">
    <property type="entry name" value="Pept_M24"/>
</dbReference>
<dbReference type="Pfam" id="PF00557">
    <property type="entry name" value="Peptidase_M24"/>
    <property type="match status" value="1"/>
</dbReference>
<dbReference type="SUPFAM" id="SSF53092">
    <property type="entry name" value="Creatinase/prolidase N-terminal domain"/>
    <property type="match status" value="2"/>
</dbReference>
<keyword evidence="8" id="KW-1185">Reference proteome</keyword>
<comment type="similarity">
    <text evidence="1">Belongs to the peptidase M24B family.</text>
</comment>
<evidence type="ECO:0000256" key="3">
    <source>
        <dbReference type="ARBA" id="ARBA00022801"/>
    </source>
</evidence>
<dbReference type="Pfam" id="PF16188">
    <property type="entry name" value="Peptidase_M24_C"/>
    <property type="match status" value="1"/>
</dbReference>
<reference evidence="7 8" key="1">
    <citation type="journal article" date="2014" name="Antonie Van Leeuwenhoek">
        <title>Hyphomonas beringensis sp. nov. and Hyphomonas chukchiensis sp. nov., isolated from surface seawater of the Bering Sea and Chukchi Sea.</title>
        <authorList>
            <person name="Li C."/>
            <person name="Lai Q."/>
            <person name="Li G."/>
            <person name="Dong C."/>
            <person name="Wang J."/>
            <person name="Liao Y."/>
            <person name="Shao Z."/>
        </authorList>
    </citation>
    <scope>NUCLEOTIDE SEQUENCE [LARGE SCALE GENOMIC DNA]</scope>
    <source>
        <strain evidence="7 8">25B14_1</strain>
    </source>
</reference>
<protein>
    <recommendedName>
        <fullName evidence="9">X-Pro aminopeptidase</fullName>
    </recommendedName>
</protein>
<evidence type="ECO:0000256" key="1">
    <source>
        <dbReference type="ARBA" id="ARBA00008766"/>
    </source>
</evidence>
<dbReference type="PATRIC" id="fig|1280946.3.peg.3533"/>
<evidence type="ECO:0000256" key="2">
    <source>
        <dbReference type="ARBA" id="ARBA00022723"/>
    </source>
</evidence>
<dbReference type="InterPro" id="IPR029149">
    <property type="entry name" value="Creatin/AminoP/Spt16_N"/>
</dbReference>
<feature type="domain" description="Peptidase M24 C-terminal" evidence="6">
    <location>
        <begin position="561"/>
        <end position="620"/>
    </location>
</feature>
<accession>A0A062TRR9</accession>
<dbReference type="AlphaFoldDB" id="A0A062TRR9"/>
<dbReference type="PANTHER" id="PTHR43763:SF6">
    <property type="entry name" value="XAA-PRO AMINOPEPTIDASE 1"/>
    <property type="match status" value="1"/>
</dbReference>
<evidence type="ECO:0000313" key="7">
    <source>
        <dbReference type="EMBL" id="KCZ50536.1"/>
    </source>
</evidence>
<keyword evidence="2" id="KW-0479">Metal-binding</keyword>